<dbReference type="InterPro" id="IPR027385">
    <property type="entry name" value="Beta-barrel_OMP"/>
</dbReference>
<accession>A0A4R1LAU0</accession>
<gene>
    <name evidence="4" type="ORF">C7378_0264</name>
</gene>
<keyword evidence="1 2" id="KW-0732">Signal</keyword>
<dbReference type="AlphaFoldDB" id="A0A4R1LAU0"/>
<dbReference type="OrthoDB" id="115771at2"/>
<dbReference type="Proteomes" id="UP000295210">
    <property type="component" value="Unassembled WGS sequence"/>
</dbReference>
<organism evidence="4 5">
    <name type="scientific">Acidipila rosea</name>
    <dbReference type="NCBI Taxonomy" id="768535"/>
    <lineage>
        <taxon>Bacteria</taxon>
        <taxon>Pseudomonadati</taxon>
        <taxon>Acidobacteriota</taxon>
        <taxon>Terriglobia</taxon>
        <taxon>Terriglobales</taxon>
        <taxon>Acidobacteriaceae</taxon>
        <taxon>Acidipila</taxon>
    </lineage>
</organism>
<sequence>MMKKVLLFALLPFLALAAHAQESRQDISLSGANLFPPYTYGNAVKLTTTLGFGGLVSYRYMLTPRSALEGNYQYDQDVQKFIIPTNNTRVHTRFQEFSAAYVYNFTFKNFNPFIEAGVGGFFWTPIDDQKTNTIDAKSQTQIGGLYGAGIAYELSPSFDLRVEYRGLIMKTPTFGQTNLSTGTYYNIYNPVIGIAYHF</sequence>
<proteinExistence type="predicted"/>
<evidence type="ECO:0000256" key="1">
    <source>
        <dbReference type="ARBA" id="ARBA00022729"/>
    </source>
</evidence>
<dbReference type="SUPFAM" id="SSF56925">
    <property type="entry name" value="OMPA-like"/>
    <property type="match status" value="1"/>
</dbReference>
<protein>
    <submittedName>
        <fullName evidence="4">Opacity protein-like surface antigen</fullName>
    </submittedName>
</protein>
<dbReference type="Pfam" id="PF13505">
    <property type="entry name" value="OMP_b-brl"/>
    <property type="match status" value="1"/>
</dbReference>
<feature type="domain" description="Outer membrane protein beta-barrel" evidence="3">
    <location>
        <begin position="7"/>
        <end position="198"/>
    </location>
</feature>
<name>A0A4R1LAU0_9BACT</name>
<dbReference type="EMBL" id="SMGK01000001">
    <property type="protein sequence ID" value="TCK75284.1"/>
    <property type="molecule type" value="Genomic_DNA"/>
</dbReference>
<evidence type="ECO:0000313" key="4">
    <source>
        <dbReference type="EMBL" id="TCK75284.1"/>
    </source>
</evidence>
<feature type="chain" id="PRO_5020678270" evidence="2">
    <location>
        <begin position="21"/>
        <end position="198"/>
    </location>
</feature>
<evidence type="ECO:0000256" key="2">
    <source>
        <dbReference type="SAM" id="SignalP"/>
    </source>
</evidence>
<comment type="caution">
    <text evidence="4">The sequence shown here is derived from an EMBL/GenBank/DDBJ whole genome shotgun (WGS) entry which is preliminary data.</text>
</comment>
<evidence type="ECO:0000259" key="3">
    <source>
        <dbReference type="Pfam" id="PF13505"/>
    </source>
</evidence>
<dbReference type="Gene3D" id="2.40.160.20">
    <property type="match status" value="1"/>
</dbReference>
<keyword evidence="5" id="KW-1185">Reference proteome</keyword>
<reference evidence="4 5" key="1">
    <citation type="submission" date="2019-03" db="EMBL/GenBank/DDBJ databases">
        <title>Genomic Encyclopedia of Type Strains, Phase IV (KMG-IV): sequencing the most valuable type-strain genomes for metagenomic binning, comparative biology and taxonomic classification.</title>
        <authorList>
            <person name="Goeker M."/>
        </authorList>
    </citation>
    <scope>NUCLEOTIDE SEQUENCE [LARGE SCALE GENOMIC DNA]</scope>
    <source>
        <strain evidence="4 5">DSM 103428</strain>
    </source>
</reference>
<feature type="signal peptide" evidence="2">
    <location>
        <begin position="1"/>
        <end position="20"/>
    </location>
</feature>
<dbReference type="InterPro" id="IPR011250">
    <property type="entry name" value="OMP/PagP_B-barrel"/>
</dbReference>
<evidence type="ECO:0000313" key="5">
    <source>
        <dbReference type="Proteomes" id="UP000295210"/>
    </source>
</evidence>
<dbReference type="RefSeq" id="WP_131990928.1">
    <property type="nucleotide sequence ID" value="NZ_SMGK01000001.1"/>
</dbReference>